<reference evidence="2" key="1">
    <citation type="journal article" date="2020" name="Nat. Commun.">
        <title>Large-scale genome sequencing of mycorrhizal fungi provides insights into the early evolution of symbiotic traits.</title>
        <authorList>
            <person name="Miyauchi S."/>
            <person name="Kiss E."/>
            <person name="Kuo A."/>
            <person name="Drula E."/>
            <person name="Kohler A."/>
            <person name="Sanchez-Garcia M."/>
            <person name="Morin E."/>
            <person name="Andreopoulos B."/>
            <person name="Barry K.W."/>
            <person name="Bonito G."/>
            <person name="Buee M."/>
            <person name="Carver A."/>
            <person name="Chen C."/>
            <person name="Cichocki N."/>
            <person name="Clum A."/>
            <person name="Culley D."/>
            <person name="Crous P.W."/>
            <person name="Fauchery L."/>
            <person name="Girlanda M."/>
            <person name="Hayes R.D."/>
            <person name="Keri Z."/>
            <person name="LaButti K."/>
            <person name="Lipzen A."/>
            <person name="Lombard V."/>
            <person name="Magnuson J."/>
            <person name="Maillard F."/>
            <person name="Murat C."/>
            <person name="Nolan M."/>
            <person name="Ohm R.A."/>
            <person name="Pangilinan J."/>
            <person name="Pereira M.F."/>
            <person name="Perotto S."/>
            <person name="Peter M."/>
            <person name="Pfister S."/>
            <person name="Riley R."/>
            <person name="Sitrit Y."/>
            <person name="Stielow J.B."/>
            <person name="Szollosi G."/>
            <person name="Zifcakova L."/>
            <person name="Stursova M."/>
            <person name="Spatafora J.W."/>
            <person name="Tedersoo L."/>
            <person name="Vaario L.M."/>
            <person name="Yamada A."/>
            <person name="Yan M."/>
            <person name="Wang P."/>
            <person name="Xu J."/>
            <person name="Bruns T."/>
            <person name="Baldrian P."/>
            <person name="Vilgalys R."/>
            <person name="Dunand C."/>
            <person name="Henrissat B."/>
            <person name="Grigoriev I.V."/>
            <person name="Hibbett D."/>
            <person name="Nagy L.G."/>
            <person name="Martin F.M."/>
        </authorList>
    </citation>
    <scope>NUCLEOTIDE SEQUENCE</scope>
    <source>
        <strain evidence="2">UP504</strain>
    </source>
</reference>
<protein>
    <recommendedName>
        <fullName evidence="1">Fungal-type protein kinase domain-containing protein</fullName>
    </recommendedName>
</protein>
<gene>
    <name evidence="2" type="ORF">BS47DRAFT_1164372</name>
</gene>
<comment type="caution">
    <text evidence="2">The sequence shown here is derived from an EMBL/GenBank/DDBJ whole genome shotgun (WGS) entry which is preliminary data.</text>
</comment>
<name>A0A9P6ACX8_9AGAM</name>
<evidence type="ECO:0000259" key="1">
    <source>
        <dbReference type="Pfam" id="PF17667"/>
    </source>
</evidence>
<dbReference type="OrthoDB" id="5569250at2759"/>
<dbReference type="AlphaFoldDB" id="A0A9P6ACX8"/>
<dbReference type="InterPro" id="IPR040976">
    <property type="entry name" value="Pkinase_fungal"/>
</dbReference>
<dbReference type="EMBL" id="MU129810">
    <property type="protein sequence ID" value="KAF9502636.1"/>
    <property type="molecule type" value="Genomic_DNA"/>
</dbReference>
<evidence type="ECO:0000313" key="3">
    <source>
        <dbReference type="Proteomes" id="UP000886523"/>
    </source>
</evidence>
<feature type="domain" description="Fungal-type protein kinase" evidence="1">
    <location>
        <begin position="1"/>
        <end position="29"/>
    </location>
</feature>
<proteinExistence type="predicted"/>
<keyword evidence="3" id="KW-1185">Reference proteome</keyword>
<sequence length="134" mass="15538">MAIDLLEGKDKIHWVRHDLESILWVTVWYTARYHEGIETTRAFQVWRKADMFTLAEKKVYFLNTTDLYEPTAHFNTIAVWVGPLAELFLDARNVGKLLRYKVKHGGAQTSETFDLETLGGRITYKTFLGILGEE</sequence>
<organism evidence="2 3">
    <name type="scientific">Hydnum rufescens UP504</name>
    <dbReference type="NCBI Taxonomy" id="1448309"/>
    <lineage>
        <taxon>Eukaryota</taxon>
        <taxon>Fungi</taxon>
        <taxon>Dikarya</taxon>
        <taxon>Basidiomycota</taxon>
        <taxon>Agaricomycotina</taxon>
        <taxon>Agaricomycetes</taxon>
        <taxon>Cantharellales</taxon>
        <taxon>Hydnaceae</taxon>
        <taxon>Hydnum</taxon>
    </lineage>
</organism>
<accession>A0A9P6ACX8</accession>
<dbReference type="Proteomes" id="UP000886523">
    <property type="component" value="Unassembled WGS sequence"/>
</dbReference>
<evidence type="ECO:0000313" key="2">
    <source>
        <dbReference type="EMBL" id="KAF9502636.1"/>
    </source>
</evidence>
<dbReference type="Pfam" id="PF17667">
    <property type="entry name" value="Pkinase_fungal"/>
    <property type="match status" value="1"/>
</dbReference>